<keyword evidence="1" id="KW-0812">Transmembrane</keyword>
<evidence type="ECO:0000313" key="4">
    <source>
        <dbReference type="Proteomes" id="UP000270678"/>
    </source>
</evidence>
<organism evidence="3 4">
    <name type="scientific">Paenibacillus lutimineralis</name>
    <dbReference type="NCBI Taxonomy" id="2707005"/>
    <lineage>
        <taxon>Bacteria</taxon>
        <taxon>Bacillati</taxon>
        <taxon>Bacillota</taxon>
        <taxon>Bacilli</taxon>
        <taxon>Bacillales</taxon>
        <taxon>Paenibacillaceae</taxon>
        <taxon>Paenibacillus</taxon>
    </lineage>
</organism>
<gene>
    <name evidence="3" type="ORF">EI981_03715</name>
</gene>
<feature type="transmembrane region" description="Helical" evidence="1">
    <location>
        <begin position="344"/>
        <end position="363"/>
    </location>
</feature>
<dbReference type="InterPro" id="IPR043831">
    <property type="entry name" value="DUF5808"/>
</dbReference>
<dbReference type="Proteomes" id="UP000270678">
    <property type="component" value="Chromosome"/>
</dbReference>
<reference evidence="4" key="1">
    <citation type="submission" date="2018-12" db="EMBL/GenBank/DDBJ databases">
        <title>Complete genome sequence of Paenibacillus sp. MBLB1234.</title>
        <authorList>
            <person name="Nam Y.-D."/>
            <person name="Kang J."/>
            <person name="Chung W.-H."/>
            <person name="Park Y.S."/>
        </authorList>
    </citation>
    <scope>NUCLEOTIDE SEQUENCE [LARGE SCALE GENOMIC DNA]</scope>
    <source>
        <strain evidence="4">MBLB1234</strain>
    </source>
</reference>
<accession>A0A3S9UTT2</accession>
<feature type="transmembrane region" description="Helical" evidence="1">
    <location>
        <begin position="229"/>
        <end position="252"/>
    </location>
</feature>
<keyword evidence="1" id="KW-0472">Membrane</keyword>
<feature type="transmembrane region" description="Helical" evidence="1">
    <location>
        <begin position="264"/>
        <end position="285"/>
    </location>
</feature>
<dbReference type="Pfam" id="PF19124">
    <property type="entry name" value="DUF5808"/>
    <property type="match status" value="1"/>
</dbReference>
<sequence>MSTLSSLLIALIFLPMMISLTAMPYLTRETISFGVTVSEDNYRSETLHRMRRSYSMYSGILYAVLFILCIIQLLRSNPVQQNGVIGAYIVMVILISAVMNVIYYFKMKKLLPSLPSTPAPSMLAVDTSFRQGKLVLSNKWFLIHVVIILAGLIAVLNRYEQIPSLIPMKFDLMGNVTRSAVKSYRSVLYPSIIQTFMTLLFIFINWSIRNSKQQIQADDPQRSRRQNIVFRRSWSLFTVLSSFALLLLFSMIQLNMLGQINVNSLMLISLLTPIFVILFAFLISFRTGQGGSRISRPAAGSKLAPVNNDSHWKLGMFYFNRQDPALFMEKRIGVGWTLNFGHPLCWLVLLGIGGFIALTYVFAR</sequence>
<name>A0A3S9UTT2_9BACL</name>
<dbReference type="GO" id="GO:0009636">
    <property type="term" value="P:response to toxic substance"/>
    <property type="evidence" value="ECO:0007669"/>
    <property type="project" value="TreeGrafter"/>
</dbReference>
<dbReference type="OrthoDB" id="157646at2"/>
<dbReference type="KEGG" id="plut:EI981_03715"/>
<keyword evidence="4" id="KW-1185">Reference proteome</keyword>
<feature type="transmembrane region" description="Helical" evidence="1">
    <location>
        <begin position="140"/>
        <end position="159"/>
    </location>
</feature>
<protein>
    <recommendedName>
        <fullName evidence="2">DUF5808 domain-containing protein</fullName>
    </recommendedName>
</protein>
<dbReference type="AlphaFoldDB" id="A0A3S9UTT2"/>
<proteinExistence type="predicted"/>
<feature type="transmembrane region" description="Helical" evidence="1">
    <location>
        <begin position="85"/>
        <end position="105"/>
    </location>
</feature>
<feature type="domain" description="DUF5808" evidence="2">
    <location>
        <begin position="321"/>
        <end position="346"/>
    </location>
</feature>
<dbReference type="EMBL" id="CP034346">
    <property type="protein sequence ID" value="AZS13674.1"/>
    <property type="molecule type" value="Genomic_DNA"/>
</dbReference>
<dbReference type="RefSeq" id="WP_126995574.1">
    <property type="nucleotide sequence ID" value="NZ_CP034346.1"/>
</dbReference>
<feature type="transmembrane region" description="Helical" evidence="1">
    <location>
        <begin position="187"/>
        <end position="208"/>
    </location>
</feature>
<evidence type="ECO:0000259" key="2">
    <source>
        <dbReference type="Pfam" id="PF19124"/>
    </source>
</evidence>
<keyword evidence="1" id="KW-1133">Transmembrane helix</keyword>
<evidence type="ECO:0000256" key="1">
    <source>
        <dbReference type="SAM" id="Phobius"/>
    </source>
</evidence>
<feature type="transmembrane region" description="Helical" evidence="1">
    <location>
        <begin position="6"/>
        <end position="26"/>
    </location>
</feature>
<dbReference type="PANTHER" id="PTHR37810">
    <property type="entry name" value="IMMUNITY PROTEIN SDPI"/>
    <property type="match status" value="1"/>
</dbReference>
<feature type="transmembrane region" description="Helical" evidence="1">
    <location>
        <begin position="54"/>
        <end position="73"/>
    </location>
</feature>
<evidence type="ECO:0000313" key="3">
    <source>
        <dbReference type="EMBL" id="AZS13674.1"/>
    </source>
</evidence>
<dbReference type="PANTHER" id="PTHR37810:SF9">
    <property type="entry name" value="MEMBRANE PROTEIN"/>
    <property type="match status" value="1"/>
</dbReference>